<comment type="caution">
    <text evidence="1">The sequence shown here is derived from an EMBL/GenBank/DDBJ whole genome shotgun (WGS) entry which is preliminary data.</text>
</comment>
<protein>
    <submittedName>
        <fullName evidence="1">Uncharacterized protein</fullName>
    </submittedName>
</protein>
<keyword evidence="2" id="KW-1185">Reference proteome</keyword>
<evidence type="ECO:0000313" key="2">
    <source>
        <dbReference type="Proteomes" id="UP000604481"/>
    </source>
</evidence>
<dbReference type="AlphaFoldDB" id="A0A8J7FKF1"/>
<organism evidence="1 2">
    <name type="scientific">Chitinilyticum piscinae</name>
    <dbReference type="NCBI Taxonomy" id="2866724"/>
    <lineage>
        <taxon>Bacteria</taxon>
        <taxon>Pseudomonadati</taxon>
        <taxon>Pseudomonadota</taxon>
        <taxon>Betaproteobacteria</taxon>
        <taxon>Neisseriales</taxon>
        <taxon>Chitinibacteraceae</taxon>
        <taxon>Chitinilyticum</taxon>
    </lineage>
</organism>
<accession>A0A8J7FKF1</accession>
<dbReference type="EMBL" id="JADFUA010000014">
    <property type="protein sequence ID" value="MBE9610878.1"/>
    <property type="molecule type" value="Genomic_DNA"/>
</dbReference>
<name>A0A8J7FKF1_9NEIS</name>
<dbReference type="Proteomes" id="UP000604481">
    <property type="component" value="Unassembled WGS sequence"/>
</dbReference>
<gene>
    <name evidence="1" type="ORF">INR99_16185</name>
</gene>
<reference evidence="1 2" key="1">
    <citation type="submission" date="2020-10" db="EMBL/GenBank/DDBJ databases">
        <title>The genome sequence of Chitinilyticum litopenaei 4Y14.</title>
        <authorList>
            <person name="Liu Y."/>
        </authorList>
    </citation>
    <scope>NUCLEOTIDE SEQUENCE [LARGE SCALE GENOMIC DNA]</scope>
    <source>
        <strain evidence="1 2">4Y14</strain>
    </source>
</reference>
<sequence>MHMKSETRELLLTLMHPQHADILSLVTADEEFGPQLALGHIQLMREKGEEITAELLALEHKYGTADVFTGFPRES</sequence>
<evidence type="ECO:0000313" key="1">
    <source>
        <dbReference type="EMBL" id="MBE9610878.1"/>
    </source>
</evidence>
<proteinExistence type="predicted"/>